<feature type="domain" description="PAS fold-3" evidence="1">
    <location>
        <begin position="43"/>
        <end position="123"/>
    </location>
</feature>
<protein>
    <submittedName>
        <fullName evidence="2">PAS domain-containing protein</fullName>
    </submittedName>
</protein>
<dbReference type="InterPro" id="IPR000014">
    <property type="entry name" value="PAS"/>
</dbReference>
<name>A0A4V2PEA3_9GAMM</name>
<dbReference type="InterPro" id="IPR035965">
    <property type="entry name" value="PAS-like_dom_sf"/>
</dbReference>
<sequence>MEPGAHCSLLSLEMLFVATSNQEVTFDNDELIVSKTDLKGKITYANRVFMRVSNFSEPALLGQPHNIIRHEDMPRGVFYGLWKSVNAGREFFGFVKNRTADDNYYWVFANITPDYHDNKLIGFYSVRRCAPAAAKEAAMGLYRQMLAIEKSKGKAEGPRASWDWLMEQCRAAGYPSYEEFIISLYQKYL</sequence>
<evidence type="ECO:0000313" key="2">
    <source>
        <dbReference type="EMBL" id="TCK08216.1"/>
    </source>
</evidence>
<accession>A0A4V2PEA3</accession>
<dbReference type="Proteomes" id="UP000294546">
    <property type="component" value="Unassembled WGS sequence"/>
</dbReference>
<proteinExistence type="predicted"/>
<dbReference type="Pfam" id="PF08447">
    <property type="entry name" value="PAS_3"/>
    <property type="match status" value="1"/>
</dbReference>
<dbReference type="SUPFAM" id="SSF55785">
    <property type="entry name" value="PYP-like sensor domain (PAS domain)"/>
    <property type="match status" value="1"/>
</dbReference>
<dbReference type="CDD" id="cd00130">
    <property type="entry name" value="PAS"/>
    <property type="match status" value="1"/>
</dbReference>
<dbReference type="Gene3D" id="3.30.450.20">
    <property type="entry name" value="PAS domain"/>
    <property type="match status" value="1"/>
</dbReference>
<comment type="caution">
    <text evidence="2">The sequence shown here is derived from an EMBL/GenBank/DDBJ whole genome shotgun (WGS) entry which is preliminary data.</text>
</comment>
<reference evidence="2 3" key="1">
    <citation type="submission" date="2019-03" db="EMBL/GenBank/DDBJ databases">
        <title>Genomic Encyclopedia of Archaeal and Bacterial Type Strains, Phase II (KMG-II): from individual species to whole genera.</title>
        <authorList>
            <person name="Goeker M."/>
        </authorList>
    </citation>
    <scope>NUCLEOTIDE SEQUENCE [LARGE SCALE GENOMIC DNA]</scope>
    <source>
        <strain evidence="2 3">DSM 27697</strain>
    </source>
</reference>
<dbReference type="InterPro" id="IPR013655">
    <property type="entry name" value="PAS_fold_3"/>
</dbReference>
<evidence type="ECO:0000259" key="1">
    <source>
        <dbReference type="Pfam" id="PF08447"/>
    </source>
</evidence>
<dbReference type="EMBL" id="SMFU01000007">
    <property type="protein sequence ID" value="TCK08216.1"/>
    <property type="molecule type" value="Genomic_DNA"/>
</dbReference>
<dbReference type="AlphaFoldDB" id="A0A4V2PEA3"/>
<organism evidence="2 3">
    <name type="scientific">Marinobacterium mangrovicola</name>
    <dbReference type="NCBI Taxonomy" id="1476959"/>
    <lineage>
        <taxon>Bacteria</taxon>
        <taxon>Pseudomonadati</taxon>
        <taxon>Pseudomonadota</taxon>
        <taxon>Gammaproteobacteria</taxon>
        <taxon>Oceanospirillales</taxon>
        <taxon>Oceanospirillaceae</taxon>
        <taxon>Marinobacterium</taxon>
    </lineage>
</organism>
<dbReference type="RefSeq" id="WP_243642254.1">
    <property type="nucleotide sequence ID" value="NZ_SMFU01000007.1"/>
</dbReference>
<evidence type="ECO:0000313" key="3">
    <source>
        <dbReference type="Proteomes" id="UP000294546"/>
    </source>
</evidence>
<keyword evidence="3" id="KW-1185">Reference proteome</keyword>
<gene>
    <name evidence="2" type="ORF">CLV83_0290</name>
</gene>